<dbReference type="EMBL" id="WDEH01000022">
    <property type="protein sequence ID" value="KAB6137313.1"/>
    <property type="molecule type" value="Genomic_DNA"/>
</dbReference>
<dbReference type="Gene3D" id="2.70.70.10">
    <property type="entry name" value="Glucose Permease (Domain IIA)"/>
    <property type="match status" value="1"/>
</dbReference>
<evidence type="ECO:0000313" key="5">
    <source>
        <dbReference type="EMBL" id="KAB6424206.1"/>
    </source>
</evidence>
<evidence type="ECO:0000313" key="13">
    <source>
        <dbReference type="Proteomes" id="UP000487596"/>
    </source>
</evidence>
<dbReference type="PANTHER" id="PTHR21666">
    <property type="entry name" value="PEPTIDASE-RELATED"/>
    <property type="match status" value="1"/>
</dbReference>
<organism evidence="7 8">
    <name type="scientific">Bacteroides xylanisolvens</name>
    <dbReference type="NCBI Taxonomy" id="371601"/>
    <lineage>
        <taxon>Bacteria</taxon>
        <taxon>Pseudomonadati</taxon>
        <taxon>Bacteroidota</taxon>
        <taxon>Bacteroidia</taxon>
        <taxon>Bacteroidales</taxon>
        <taxon>Bacteroidaceae</taxon>
        <taxon>Bacteroides</taxon>
    </lineage>
</organism>
<dbReference type="EMBL" id="WDES01000015">
    <property type="protein sequence ID" value="KAB6088122.1"/>
    <property type="molecule type" value="Genomic_DNA"/>
</dbReference>
<evidence type="ECO:0000313" key="2">
    <source>
        <dbReference type="EMBL" id="KAB6079222.1"/>
    </source>
</evidence>
<evidence type="ECO:0000313" key="10">
    <source>
        <dbReference type="Proteomes" id="UP000435059"/>
    </source>
</evidence>
<dbReference type="GO" id="GO:0004222">
    <property type="term" value="F:metalloendopeptidase activity"/>
    <property type="evidence" value="ECO:0007669"/>
    <property type="project" value="TreeGrafter"/>
</dbReference>
<dbReference type="EMBL" id="QROC01000032">
    <property type="protein sequence ID" value="RHK91696.1"/>
    <property type="molecule type" value="Genomic_DNA"/>
</dbReference>
<dbReference type="RefSeq" id="WP_005816232.1">
    <property type="nucleotide sequence ID" value="NZ_CP072212.1"/>
</dbReference>
<reference evidence="6 9" key="2">
    <citation type="submission" date="2018-08" db="EMBL/GenBank/DDBJ databases">
        <title>A genome reference for cultivated species of the human gut microbiota.</title>
        <authorList>
            <person name="Zou Y."/>
            <person name="Xue W."/>
            <person name="Luo G."/>
        </authorList>
    </citation>
    <scope>NUCLEOTIDE SEQUENCE [LARGE SCALE GENOMIC DNA]</scope>
    <source>
        <strain evidence="6 9">AF39-6AC</strain>
    </source>
</reference>
<dbReference type="Proteomes" id="UP000474077">
    <property type="component" value="Unassembled WGS sequence"/>
</dbReference>
<dbReference type="InterPro" id="IPR011055">
    <property type="entry name" value="Dup_hybrid_motif"/>
</dbReference>
<accession>A0A1I4SNC7</accession>
<evidence type="ECO:0000259" key="1">
    <source>
        <dbReference type="Pfam" id="PF01551"/>
    </source>
</evidence>
<dbReference type="EMBL" id="FOUM01000008">
    <property type="protein sequence ID" value="SFM65974.1"/>
    <property type="molecule type" value="Genomic_DNA"/>
</dbReference>
<dbReference type="PANTHER" id="PTHR21666:SF270">
    <property type="entry name" value="MUREIN HYDROLASE ACTIVATOR ENVC"/>
    <property type="match status" value="1"/>
</dbReference>
<dbReference type="InterPro" id="IPR016047">
    <property type="entry name" value="M23ase_b-sheet_dom"/>
</dbReference>
<dbReference type="Pfam" id="PF01551">
    <property type="entry name" value="Peptidase_M23"/>
    <property type="match status" value="1"/>
</dbReference>
<sequence length="232" mass="25812">MLQSSCLPFVLYASQRIACYFCTMKRFLLITIAAIFCSSATVCAQFNTVTQTKVHRKAVPKTTQSATSEQLPPCSPHQRRDSLAFAPLQTQTEQTDRHTALVSPLRHISVTSPFGYRRDPFTKRKALHNGLDLKANYEPTYAMMHGEVIKVGKDKRSGLYVTLRHGDFTVSYCHLSQTLVTKGTHVRPGIIIALTGNSGRSTGPHLHLTLKDTKKGRAIDPSILLNLIKHPL</sequence>
<dbReference type="EMBL" id="WDER01000073">
    <property type="protein sequence ID" value="KAB6079222.1"/>
    <property type="molecule type" value="Genomic_DNA"/>
</dbReference>
<evidence type="ECO:0000313" key="9">
    <source>
        <dbReference type="Proteomes" id="UP000284417"/>
    </source>
</evidence>
<evidence type="ECO:0000313" key="6">
    <source>
        <dbReference type="EMBL" id="RHK91696.1"/>
    </source>
</evidence>
<dbReference type="AlphaFoldDB" id="A0A1I4SNC7"/>
<feature type="domain" description="M23ase beta-sheet core" evidence="1">
    <location>
        <begin position="127"/>
        <end position="221"/>
    </location>
</feature>
<dbReference type="CDD" id="cd12797">
    <property type="entry name" value="M23_peptidase"/>
    <property type="match status" value="1"/>
</dbReference>
<proteinExistence type="predicted"/>
<protein>
    <submittedName>
        <fullName evidence="2">M23 family metallopeptidase</fullName>
    </submittedName>
    <submittedName>
        <fullName evidence="6">M23 family peptidase</fullName>
    </submittedName>
    <submittedName>
        <fullName evidence="7">Peptidase family M23</fullName>
    </submittedName>
</protein>
<evidence type="ECO:0000313" key="12">
    <source>
        <dbReference type="Proteomes" id="UP000474077"/>
    </source>
</evidence>
<evidence type="ECO:0000313" key="8">
    <source>
        <dbReference type="Proteomes" id="UP000183766"/>
    </source>
</evidence>
<dbReference type="InterPro" id="IPR050570">
    <property type="entry name" value="Cell_wall_metabolism_enzyme"/>
</dbReference>
<dbReference type="Proteomes" id="UP000471447">
    <property type="component" value="Unassembled WGS sequence"/>
</dbReference>
<dbReference type="Proteomes" id="UP000487596">
    <property type="component" value="Unassembled WGS sequence"/>
</dbReference>
<dbReference type="EMBL" id="WDCG01000008">
    <property type="protein sequence ID" value="KAB6424206.1"/>
    <property type="molecule type" value="Genomic_DNA"/>
</dbReference>
<evidence type="ECO:0000313" key="11">
    <source>
        <dbReference type="Proteomes" id="UP000471447"/>
    </source>
</evidence>
<dbReference type="SUPFAM" id="SSF51261">
    <property type="entry name" value="Duplicated hybrid motif"/>
    <property type="match status" value="1"/>
</dbReference>
<gene>
    <name evidence="6" type="ORF">DW042_19730</name>
    <name evidence="4" type="ORF">GA424_14270</name>
    <name evidence="2" type="ORF">GA560_20430</name>
    <name evidence="3" type="ORF">GA574_10305</name>
    <name evidence="5" type="ORF">GAZ26_09455</name>
    <name evidence="7" type="ORF">SAMN05216250_10890</name>
</gene>
<evidence type="ECO:0000313" key="7">
    <source>
        <dbReference type="EMBL" id="SFM65974.1"/>
    </source>
</evidence>
<evidence type="ECO:0000313" key="4">
    <source>
        <dbReference type="EMBL" id="KAB6137313.1"/>
    </source>
</evidence>
<dbReference type="Proteomes" id="UP000183766">
    <property type="component" value="Unassembled WGS sequence"/>
</dbReference>
<evidence type="ECO:0000313" key="3">
    <source>
        <dbReference type="EMBL" id="KAB6088122.1"/>
    </source>
</evidence>
<name>A0A1I4SNC7_9BACE</name>
<dbReference type="Proteomes" id="UP000435059">
    <property type="component" value="Unassembled WGS sequence"/>
</dbReference>
<reference evidence="7 8" key="1">
    <citation type="submission" date="2016-10" db="EMBL/GenBank/DDBJ databases">
        <authorList>
            <person name="de Groot N.N."/>
        </authorList>
    </citation>
    <scope>NUCLEOTIDE SEQUENCE [LARGE SCALE GENOMIC DNA]</scope>
    <source>
        <strain evidence="7 8">NLAE-zl-C202</strain>
    </source>
</reference>
<keyword evidence="10" id="KW-1185">Reference proteome</keyword>
<dbReference type="Proteomes" id="UP000284417">
    <property type="component" value="Unassembled WGS sequence"/>
</dbReference>
<reference evidence="10 11" key="3">
    <citation type="journal article" date="2019" name="Nat. Med.">
        <title>A library of human gut bacterial isolates paired with longitudinal multiomics data enables mechanistic microbiome research.</title>
        <authorList>
            <person name="Poyet M."/>
            <person name="Groussin M."/>
            <person name="Gibbons S.M."/>
            <person name="Avila-Pacheco J."/>
            <person name="Jiang X."/>
            <person name="Kearney S.M."/>
            <person name="Perrotta A.R."/>
            <person name="Berdy B."/>
            <person name="Zhao S."/>
            <person name="Lieberman T.D."/>
            <person name="Swanson P.K."/>
            <person name="Smith M."/>
            <person name="Roesemann S."/>
            <person name="Alexander J.E."/>
            <person name="Rich S.A."/>
            <person name="Livny J."/>
            <person name="Vlamakis H."/>
            <person name="Clish C."/>
            <person name="Bullock K."/>
            <person name="Deik A."/>
            <person name="Scott J."/>
            <person name="Pierce K.A."/>
            <person name="Xavier R.J."/>
            <person name="Alm E.J."/>
        </authorList>
    </citation>
    <scope>NUCLEOTIDE SEQUENCE [LARGE SCALE GENOMIC DNA]</scope>
    <source>
        <strain evidence="4 13">BIOML-A62</strain>
        <strain evidence="5 11">BIOML-A7</strain>
        <strain evidence="2 12">BIOML-A73</strain>
        <strain evidence="3 10">BIOML-A74</strain>
    </source>
</reference>